<dbReference type="GO" id="GO:0003700">
    <property type="term" value="F:DNA-binding transcription factor activity"/>
    <property type="evidence" value="ECO:0007669"/>
    <property type="project" value="InterPro"/>
</dbReference>
<dbReference type="EMBL" id="FUZZ01000002">
    <property type="protein sequence ID" value="SKD04740.1"/>
    <property type="molecule type" value="Genomic_DNA"/>
</dbReference>
<dbReference type="InterPro" id="IPR020449">
    <property type="entry name" value="Tscrpt_reg_AraC-type_HTH"/>
</dbReference>
<organism evidence="8 9">
    <name type="scientific">Chitinophaga ginsengisegetis</name>
    <dbReference type="NCBI Taxonomy" id="393003"/>
    <lineage>
        <taxon>Bacteria</taxon>
        <taxon>Pseudomonadati</taxon>
        <taxon>Bacteroidota</taxon>
        <taxon>Chitinophagia</taxon>
        <taxon>Chitinophagales</taxon>
        <taxon>Chitinophagaceae</taxon>
        <taxon>Chitinophaga</taxon>
    </lineage>
</organism>
<dbReference type="InterPro" id="IPR018062">
    <property type="entry name" value="HTH_AraC-typ_CS"/>
</dbReference>
<evidence type="ECO:0000256" key="2">
    <source>
        <dbReference type="ARBA" id="ARBA00023015"/>
    </source>
</evidence>
<dbReference type="InterPro" id="IPR011006">
    <property type="entry name" value="CheY-like_superfamily"/>
</dbReference>
<keyword evidence="3" id="KW-0238">DNA-binding</keyword>
<feature type="modified residue" description="4-aspartylphosphate" evidence="5">
    <location>
        <position position="54"/>
    </location>
</feature>
<dbReference type="PRINTS" id="PR00032">
    <property type="entry name" value="HTHARAC"/>
</dbReference>
<evidence type="ECO:0000313" key="9">
    <source>
        <dbReference type="Proteomes" id="UP000190166"/>
    </source>
</evidence>
<feature type="domain" description="HTH araC/xylS-type" evidence="6">
    <location>
        <begin position="153"/>
        <end position="252"/>
    </location>
</feature>
<dbReference type="AlphaFoldDB" id="A0A1T5NW88"/>
<keyword evidence="4" id="KW-0804">Transcription</keyword>
<gene>
    <name evidence="8" type="ORF">SAMN05660461_2921</name>
</gene>
<dbReference type="SUPFAM" id="SSF46689">
    <property type="entry name" value="Homeodomain-like"/>
    <property type="match status" value="1"/>
</dbReference>
<reference evidence="9" key="1">
    <citation type="submission" date="2017-02" db="EMBL/GenBank/DDBJ databases">
        <authorList>
            <person name="Varghese N."/>
            <person name="Submissions S."/>
        </authorList>
    </citation>
    <scope>NUCLEOTIDE SEQUENCE [LARGE SCALE GENOMIC DNA]</scope>
    <source>
        <strain evidence="9">DSM 18108</strain>
    </source>
</reference>
<dbReference type="STRING" id="393003.SAMN05660461_2921"/>
<name>A0A1T5NW88_9BACT</name>
<evidence type="ECO:0000313" key="8">
    <source>
        <dbReference type="EMBL" id="SKD04740.1"/>
    </source>
</evidence>
<dbReference type="PROSITE" id="PS00041">
    <property type="entry name" value="HTH_ARAC_FAMILY_1"/>
    <property type="match status" value="1"/>
</dbReference>
<keyword evidence="1 5" id="KW-0597">Phosphoprotein</keyword>
<dbReference type="InterPro" id="IPR009057">
    <property type="entry name" value="Homeodomain-like_sf"/>
</dbReference>
<evidence type="ECO:0000256" key="1">
    <source>
        <dbReference type="ARBA" id="ARBA00022553"/>
    </source>
</evidence>
<dbReference type="InterPro" id="IPR018060">
    <property type="entry name" value="HTH_AraC"/>
</dbReference>
<evidence type="ECO:0000256" key="5">
    <source>
        <dbReference type="PROSITE-ProRule" id="PRU00169"/>
    </source>
</evidence>
<dbReference type="CDD" id="cd17574">
    <property type="entry name" value="REC_OmpR"/>
    <property type="match status" value="1"/>
</dbReference>
<evidence type="ECO:0000259" key="7">
    <source>
        <dbReference type="PROSITE" id="PS50110"/>
    </source>
</evidence>
<dbReference type="SMART" id="SM00448">
    <property type="entry name" value="REC"/>
    <property type="match status" value="1"/>
</dbReference>
<dbReference type="GO" id="GO:0043565">
    <property type="term" value="F:sequence-specific DNA binding"/>
    <property type="evidence" value="ECO:0007669"/>
    <property type="project" value="InterPro"/>
</dbReference>
<dbReference type="PROSITE" id="PS01124">
    <property type="entry name" value="HTH_ARAC_FAMILY_2"/>
    <property type="match status" value="1"/>
</dbReference>
<dbReference type="Proteomes" id="UP000190166">
    <property type="component" value="Unassembled WGS sequence"/>
</dbReference>
<keyword evidence="2" id="KW-0805">Transcription regulation</keyword>
<accession>A0A1T5NW88</accession>
<dbReference type="InterPro" id="IPR001789">
    <property type="entry name" value="Sig_transdc_resp-reg_receiver"/>
</dbReference>
<evidence type="ECO:0000256" key="3">
    <source>
        <dbReference type="ARBA" id="ARBA00023125"/>
    </source>
</evidence>
<dbReference type="PANTHER" id="PTHR43547:SF2">
    <property type="entry name" value="HYBRID SIGNAL TRANSDUCTION HISTIDINE KINASE C"/>
    <property type="match status" value="1"/>
</dbReference>
<dbReference type="PANTHER" id="PTHR43547">
    <property type="entry name" value="TWO-COMPONENT HISTIDINE KINASE"/>
    <property type="match status" value="1"/>
</dbReference>
<dbReference type="Pfam" id="PF00072">
    <property type="entry name" value="Response_reg"/>
    <property type="match status" value="1"/>
</dbReference>
<dbReference type="GO" id="GO:0000155">
    <property type="term" value="F:phosphorelay sensor kinase activity"/>
    <property type="evidence" value="ECO:0007669"/>
    <property type="project" value="TreeGrafter"/>
</dbReference>
<proteinExistence type="predicted"/>
<evidence type="ECO:0000256" key="4">
    <source>
        <dbReference type="ARBA" id="ARBA00023163"/>
    </source>
</evidence>
<dbReference type="RefSeq" id="WP_079470226.1">
    <property type="nucleotide sequence ID" value="NZ_FUZZ01000002.1"/>
</dbReference>
<protein>
    <submittedName>
        <fullName evidence="8">Helix-turn-helix domain-containing protein</fullName>
    </submittedName>
</protein>
<sequence length="259" mass="29317">MENKPLILLVDDNEEILSFIADDLEDKYKVITARDGQAAMLLLQEQPVQLVISDVMMPVMDGFELCRIIKSDFVSSHIPVILLTARNTMQSKIEGLELGADAYIEKPFSPEFLQAQIASLLSNRHKIKSYYASTPLVHLRSMAYTSADEQFLEKLNDLINQHLNNIDLDVEQLADFMNMSRPTFYRKIKAISDLTPHELINIARLKKAASLLSTGSYKVNEVAELCGFASLTNFGKNFQKQFGILPSRYVAQIQAEKER</sequence>
<dbReference type="Gene3D" id="1.10.10.60">
    <property type="entry name" value="Homeodomain-like"/>
    <property type="match status" value="1"/>
</dbReference>
<dbReference type="Gene3D" id="3.40.50.2300">
    <property type="match status" value="1"/>
</dbReference>
<dbReference type="SUPFAM" id="SSF52172">
    <property type="entry name" value="CheY-like"/>
    <property type="match status" value="1"/>
</dbReference>
<feature type="domain" description="Response regulatory" evidence="7">
    <location>
        <begin position="6"/>
        <end position="121"/>
    </location>
</feature>
<dbReference type="SMART" id="SM00342">
    <property type="entry name" value="HTH_ARAC"/>
    <property type="match status" value="1"/>
</dbReference>
<dbReference type="Pfam" id="PF12833">
    <property type="entry name" value="HTH_18"/>
    <property type="match status" value="1"/>
</dbReference>
<keyword evidence="9" id="KW-1185">Reference proteome</keyword>
<dbReference type="PROSITE" id="PS50110">
    <property type="entry name" value="RESPONSE_REGULATORY"/>
    <property type="match status" value="1"/>
</dbReference>
<evidence type="ECO:0000259" key="6">
    <source>
        <dbReference type="PROSITE" id="PS01124"/>
    </source>
</evidence>